<evidence type="ECO:0000313" key="1">
    <source>
        <dbReference type="EMBL" id="MBD2152202.1"/>
    </source>
</evidence>
<name>A0A926UY95_9CYAN</name>
<protein>
    <submittedName>
        <fullName evidence="1">Copper chaperone</fullName>
    </submittedName>
</protein>
<sequence>MTIQILVPSIGCTACIETITKAIQSEDTSAIVTGDPATKSISVTTELTEPRVRELIAIAGHEVN</sequence>
<proteinExistence type="predicted"/>
<dbReference type="Gene3D" id="3.30.70.100">
    <property type="match status" value="1"/>
</dbReference>
<accession>A0A926UY95</accession>
<dbReference type="AlphaFoldDB" id="A0A926UY95"/>
<dbReference type="RefSeq" id="WP_190352609.1">
    <property type="nucleotide sequence ID" value="NZ_JACJPY010000088.1"/>
</dbReference>
<organism evidence="1 2">
    <name type="scientific">Pseudanabaena cinerea FACHB-1277</name>
    <dbReference type="NCBI Taxonomy" id="2949581"/>
    <lineage>
        <taxon>Bacteria</taxon>
        <taxon>Bacillati</taxon>
        <taxon>Cyanobacteriota</taxon>
        <taxon>Cyanophyceae</taxon>
        <taxon>Pseudanabaenales</taxon>
        <taxon>Pseudanabaenaceae</taxon>
        <taxon>Pseudanabaena</taxon>
        <taxon>Pseudanabaena cinerea</taxon>
    </lineage>
</organism>
<reference evidence="1" key="1">
    <citation type="journal article" date="2015" name="ISME J.">
        <title>Draft Genome Sequence of Streptomyces incarnatus NRRL8089, which Produces the Nucleoside Antibiotic Sinefungin.</title>
        <authorList>
            <person name="Oshima K."/>
            <person name="Hattori M."/>
            <person name="Shimizu H."/>
            <person name="Fukuda K."/>
            <person name="Nemoto M."/>
            <person name="Inagaki K."/>
            <person name="Tamura T."/>
        </authorList>
    </citation>
    <scope>NUCLEOTIDE SEQUENCE</scope>
    <source>
        <strain evidence="1">FACHB-1277</strain>
    </source>
</reference>
<dbReference type="GO" id="GO:0046872">
    <property type="term" value="F:metal ion binding"/>
    <property type="evidence" value="ECO:0007669"/>
    <property type="project" value="InterPro"/>
</dbReference>
<dbReference type="EMBL" id="JACJPY010000088">
    <property type="protein sequence ID" value="MBD2152202.1"/>
    <property type="molecule type" value="Genomic_DNA"/>
</dbReference>
<evidence type="ECO:0000313" key="2">
    <source>
        <dbReference type="Proteomes" id="UP000631421"/>
    </source>
</evidence>
<comment type="caution">
    <text evidence="1">The sequence shown here is derived from an EMBL/GenBank/DDBJ whole genome shotgun (WGS) entry which is preliminary data.</text>
</comment>
<keyword evidence="2" id="KW-1185">Reference proteome</keyword>
<dbReference type="SUPFAM" id="SSF55008">
    <property type="entry name" value="HMA, heavy metal-associated domain"/>
    <property type="match status" value="1"/>
</dbReference>
<dbReference type="InterPro" id="IPR036163">
    <property type="entry name" value="HMA_dom_sf"/>
</dbReference>
<gene>
    <name evidence="1" type="ORF">H6F44_19065</name>
</gene>
<dbReference type="Proteomes" id="UP000631421">
    <property type="component" value="Unassembled WGS sequence"/>
</dbReference>
<reference evidence="1" key="2">
    <citation type="submission" date="2020-08" db="EMBL/GenBank/DDBJ databases">
        <authorList>
            <person name="Chen M."/>
            <person name="Teng W."/>
            <person name="Zhao L."/>
            <person name="Hu C."/>
            <person name="Zhou Y."/>
            <person name="Han B."/>
            <person name="Song L."/>
            <person name="Shu W."/>
        </authorList>
    </citation>
    <scope>NUCLEOTIDE SEQUENCE</scope>
    <source>
        <strain evidence="1">FACHB-1277</strain>
    </source>
</reference>